<dbReference type="InterPro" id="IPR001647">
    <property type="entry name" value="HTH_TetR"/>
</dbReference>
<dbReference type="PROSITE" id="PS50977">
    <property type="entry name" value="HTH_TETR_2"/>
    <property type="match status" value="1"/>
</dbReference>
<dbReference type="PANTHER" id="PTHR30055:SF222">
    <property type="entry name" value="REGULATORY PROTEIN"/>
    <property type="match status" value="1"/>
</dbReference>
<name>A0ABU7PCE4_9ACTN</name>
<dbReference type="Proteomes" id="UP001344658">
    <property type="component" value="Unassembled WGS sequence"/>
</dbReference>
<keyword evidence="1 2" id="KW-0238">DNA-binding</keyword>
<feature type="DNA-binding region" description="H-T-H motif" evidence="2">
    <location>
        <begin position="29"/>
        <end position="48"/>
    </location>
</feature>
<organism evidence="4 5">
    <name type="scientific">Actinacidiphila polyblastidii</name>
    <dbReference type="NCBI Taxonomy" id="3110430"/>
    <lineage>
        <taxon>Bacteria</taxon>
        <taxon>Bacillati</taxon>
        <taxon>Actinomycetota</taxon>
        <taxon>Actinomycetes</taxon>
        <taxon>Kitasatosporales</taxon>
        <taxon>Streptomycetaceae</taxon>
        <taxon>Actinacidiphila</taxon>
    </lineage>
</organism>
<evidence type="ECO:0000256" key="1">
    <source>
        <dbReference type="ARBA" id="ARBA00023125"/>
    </source>
</evidence>
<dbReference type="RefSeq" id="WP_330795933.1">
    <property type="nucleotide sequence ID" value="NZ_JAZEWV010000011.1"/>
</dbReference>
<reference evidence="4 5" key="1">
    <citation type="submission" date="2023-12" db="EMBL/GenBank/DDBJ databases">
        <title>Streptomyces sp. V4-01.</title>
        <authorList>
            <person name="Somphong A."/>
            <person name="Phongsopitanun W."/>
        </authorList>
    </citation>
    <scope>NUCLEOTIDE SEQUENCE [LARGE SCALE GENOMIC DNA]</scope>
    <source>
        <strain evidence="4 5">V4-01</strain>
    </source>
</reference>
<evidence type="ECO:0000313" key="4">
    <source>
        <dbReference type="EMBL" id="MEE4543476.1"/>
    </source>
</evidence>
<evidence type="ECO:0000313" key="5">
    <source>
        <dbReference type="Proteomes" id="UP001344658"/>
    </source>
</evidence>
<feature type="domain" description="HTH tetR-type" evidence="3">
    <location>
        <begin position="7"/>
        <end position="66"/>
    </location>
</feature>
<proteinExistence type="predicted"/>
<protein>
    <submittedName>
        <fullName evidence="4">TetR/AcrR family transcriptional regulator</fullName>
    </submittedName>
</protein>
<dbReference type="EMBL" id="JAZEWV010000011">
    <property type="protein sequence ID" value="MEE4543476.1"/>
    <property type="molecule type" value="Genomic_DNA"/>
</dbReference>
<evidence type="ECO:0000256" key="2">
    <source>
        <dbReference type="PROSITE-ProRule" id="PRU00335"/>
    </source>
</evidence>
<gene>
    <name evidence="4" type="ORF">V2S66_16030</name>
</gene>
<evidence type="ECO:0000259" key="3">
    <source>
        <dbReference type="PROSITE" id="PS50977"/>
    </source>
</evidence>
<keyword evidence="5" id="KW-1185">Reference proteome</keyword>
<dbReference type="PRINTS" id="PR00455">
    <property type="entry name" value="HTHTETR"/>
</dbReference>
<dbReference type="SUPFAM" id="SSF46689">
    <property type="entry name" value="Homeodomain-like"/>
    <property type="match status" value="1"/>
</dbReference>
<dbReference type="InterPro" id="IPR050109">
    <property type="entry name" value="HTH-type_TetR-like_transc_reg"/>
</dbReference>
<dbReference type="Pfam" id="PF00440">
    <property type="entry name" value="TetR_N"/>
    <property type="match status" value="1"/>
</dbReference>
<accession>A0ABU7PCE4</accession>
<dbReference type="Gene3D" id="1.10.357.10">
    <property type="entry name" value="Tetracycline Repressor, domain 2"/>
    <property type="match status" value="1"/>
</dbReference>
<dbReference type="InterPro" id="IPR009057">
    <property type="entry name" value="Homeodomain-like_sf"/>
</dbReference>
<sequence length="195" mass="20736">MPRPRSEDRRNAIMSAAARVIASQGLGAATAVIAKEAGVSNGSLFVYFDTKTALLNELYVALKAELGAAVVAGLPVAGEAREQVRHLWTQWSQWAAAYPYRRRALAQLQVADDITAESRQRAHSAMTGAADVLEGSRAEGPMRDVPLGFVLVLISAIAEAAIDEMIREPAQAEARSSVAFDAIWRVLAGPAAPAL</sequence>
<comment type="caution">
    <text evidence="4">The sequence shown here is derived from an EMBL/GenBank/DDBJ whole genome shotgun (WGS) entry which is preliminary data.</text>
</comment>
<dbReference type="PANTHER" id="PTHR30055">
    <property type="entry name" value="HTH-TYPE TRANSCRIPTIONAL REGULATOR RUTR"/>
    <property type="match status" value="1"/>
</dbReference>